<dbReference type="EMBL" id="LR899659">
    <property type="protein sequence ID" value="CAD7241509.1"/>
    <property type="molecule type" value="Genomic_DNA"/>
</dbReference>
<protein>
    <submittedName>
        <fullName evidence="1">Uncharacterized protein</fullName>
    </submittedName>
</protein>
<evidence type="ECO:0000313" key="2">
    <source>
        <dbReference type="Proteomes" id="UP000677054"/>
    </source>
</evidence>
<reference evidence="1" key="1">
    <citation type="submission" date="2020-11" db="EMBL/GenBank/DDBJ databases">
        <authorList>
            <person name="Tran Van P."/>
        </authorList>
    </citation>
    <scope>NUCLEOTIDE SEQUENCE</scope>
</reference>
<dbReference type="AlphaFoldDB" id="A0A7R8X2K2"/>
<sequence length="76" mass="7884">MSDPKASAPTLGSQTSVANVVIQDPNGHPQLIRVIQPLQAKNTTSLPVTTTIPSGAVKAIFRTPGSMEAQSSDQLS</sequence>
<accession>A0A7R8X2K2</accession>
<proteinExistence type="predicted"/>
<keyword evidence="2" id="KW-1185">Reference proteome</keyword>
<gene>
    <name evidence="1" type="ORF">DSTB1V02_LOCUS1497</name>
</gene>
<evidence type="ECO:0000313" key="1">
    <source>
        <dbReference type="EMBL" id="CAD7241509.1"/>
    </source>
</evidence>
<dbReference type="EMBL" id="CAJPEV010000142">
    <property type="protein sequence ID" value="CAG0881306.1"/>
    <property type="molecule type" value="Genomic_DNA"/>
</dbReference>
<dbReference type="Proteomes" id="UP000677054">
    <property type="component" value="Unassembled WGS sequence"/>
</dbReference>
<name>A0A7R8X2K2_9CRUS</name>
<organism evidence="1">
    <name type="scientific">Darwinula stevensoni</name>
    <dbReference type="NCBI Taxonomy" id="69355"/>
    <lineage>
        <taxon>Eukaryota</taxon>
        <taxon>Metazoa</taxon>
        <taxon>Ecdysozoa</taxon>
        <taxon>Arthropoda</taxon>
        <taxon>Crustacea</taxon>
        <taxon>Oligostraca</taxon>
        <taxon>Ostracoda</taxon>
        <taxon>Podocopa</taxon>
        <taxon>Podocopida</taxon>
        <taxon>Darwinulocopina</taxon>
        <taxon>Darwinuloidea</taxon>
        <taxon>Darwinulidae</taxon>
        <taxon>Darwinula</taxon>
    </lineage>
</organism>